<dbReference type="Pfam" id="PF04851">
    <property type="entry name" value="ResIII"/>
    <property type="match status" value="1"/>
</dbReference>
<reference evidence="2 3" key="1">
    <citation type="submission" date="2018-06" db="EMBL/GenBank/DDBJ databases">
        <authorList>
            <consortium name="Pathogen Informatics"/>
            <person name="Doyle S."/>
        </authorList>
    </citation>
    <scope>NUCLEOTIDE SEQUENCE [LARGE SCALE GENOMIC DNA]</scope>
    <source>
        <strain evidence="2 3">NCTC12410</strain>
    </source>
</reference>
<evidence type="ECO:0000313" key="3">
    <source>
        <dbReference type="Proteomes" id="UP000254841"/>
    </source>
</evidence>
<dbReference type="PANTHER" id="PTHR47396:SF1">
    <property type="entry name" value="ATP-DEPENDENT HELICASE IRC3-RELATED"/>
    <property type="match status" value="1"/>
</dbReference>
<feature type="domain" description="Helicase C-terminal" evidence="1">
    <location>
        <begin position="418"/>
        <end position="575"/>
    </location>
</feature>
<dbReference type="GO" id="GO:0005829">
    <property type="term" value="C:cytosol"/>
    <property type="evidence" value="ECO:0007669"/>
    <property type="project" value="TreeGrafter"/>
</dbReference>
<proteinExistence type="predicted"/>
<dbReference type="GO" id="GO:0016787">
    <property type="term" value="F:hydrolase activity"/>
    <property type="evidence" value="ECO:0007669"/>
    <property type="project" value="InterPro"/>
</dbReference>
<dbReference type="SUPFAM" id="SSF52540">
    <property type="entry name" value="P-loop containing nucleoside triphosphate hydrolases"/>
    <property type="match status" value="1"/>
</dbReference>
<dbReference type="InterPro" id="IPR006935">
    <property type="entry name" value="Helicase/UvrB_N"/>
</dbReference>
<sequence>MREESRATIPLILASRISQEVNECFESGAIWDSVSPVTSRLLHFWFDEEYREQRECNFHKGQEQAIKNMIYLYEVARVESVAQMYERFYPEAMGEILNELAESSFVKFCMKMATGTGKTWVMNALVLWQYLNAVYAKEYKGIQYFSNFVLLAPGLIVYERLLDSYQGRVGENGSRDVFSSDIMQNASLFVPEMWREKIVEFLSGSVFDKESKKLESRDNGFLLLSNWHFLDEREERVDESLQTMYPLENVASIVQGILPLYPSTINDLEKLDRAVKAGEEREYLSKLTNLCIINDEAHHIYDDDKDLKWEGIIKYIAQAIVKNGGRFMQCDFSATPYIAKTSKKQTSKTHFLHIIVDFDLKTAIHSALVKNISLSKRNFFSSIESLDFRALRDSDGKILGLSQGQEVMIDAGLRQLELLEREFIKLDSSKYPKMLIVCEQQEVVEFVERYLETRGLGGESVLSIHSGKKNEIGTQEYLRIKSRLFAMDKHKEPRVVISVLMLKEGFDVSNICVIVPLRASESAKLIEQTIGRGLRLMWRDNAGAQMRQENLKALQNGQKPKSYIDHLFIVEHPSFQRFYDEMIKNHLVFVDTDEQGGGSVTGDMLYVGLKPDYEAYDMAWHRVVGSHTESRLNERLETLLQKPLPHFDAFSLDTLKQIAGTKEKFVLENLTTQTQFGGFEVSAELFNAGAYSEFLRVLCESIAGKLERSGGNVSGGKGLSVRLQGVEYLLLRRIDRYIRYELFQQGFDPLDSSWRVLCLKDVGEHIIKVFLELLQELESRQESLEVTLESRYFSEAKGFRHREQFCLDGIKSIYTHTPFPSNKGGLERTFIEWIQKQGDIVRFVKILESTHSFAYIPYIRADGVLGRYFVDFMVESEREVYIIETKSQKDLRAEDVVRKKRAAISYVEQVNAALAAKGQKLWRYVLVGENSLHSIIARGGGLSELVSLCGGGVA</sequence>
<organism evidence="2 3">
    <name type="scientific">Helicobacter canis</name>
    <dbReference type="NCBI Taxonomy" id="29419"/>
    <lineage>
        <taxon>Bacteria</taxon>
        <taxon>Pseudomonadati</taxon>
        <taxon>Campylobacterota</taxon>
        <taxon>Epsilonproteobacteria</taxon>
        <taxon>Campylobacterales</taxon>
        <taxon>Helicobacteraceae</taxon>
        <taxon>Helicobacter</taxon>
    </lineage>
</organism>
<dbReference type="GO" id="GO:0005524">
    <property type="term" value="F:ATP binding"/>
    <property type="evidence" value="ECO:0007669"/>
    <property type="project" value="InterPro"/>
</dbReference>
<protein>
    <submittedName>
        <fullName evidence="2">Type III restriction-modification system StyLTI enzyme res</fullName>
    </submittedName>
</protein>
<dbReference type="InterPro" id="IPR027417">
    <property type="entry name" value="P-loop_NTPase"/>
</dbReference>
<dbReference type="InterPro" id="IPR050742">
    <property type="entry name" value="Helicase_Restrict-Modif_Enz"/>
</dbReference>
<dbReference type="RefSeq" id="WP_181814246.1">
    <property type="nucleotide sequence ID" value="NZ_UGHV01000001.1"/>
</dbReference>
<evidence type="ECO:0000259" key="1">
    <source>
        <dbReference type="PROSITE" id="PS51194"/>
    </source>
</evidence>
<accession>A0A377J7C9</accession>
<dbReference type="REBASE" id="431296">
    <property type="entry name" value="Hca12410ORF1547P"/>
</dbReference>
<dbReference type="InterPro" id="IPR001650">
    <property type="entry name" value="Helicase_C-like"/>
</dbReference>
<dbReference type="Gene3D" id="3.40.50.300">
    <property type="entry name" value="P-loop containing nucleotide triphosphate hydrolases"/>
    <property type="match status" value="2"/>
</dbReference>
<dbReference type="AlphaFoldDB" id="A0A377J7C9"/>
<dbReference type="PROSITE" id="PS51194">
    <property type="entry name" value="HELICASE_CTER"/>
    <property type="match status" value="1"/>
</dbReference>
<gene>
    <name evidence="2" type="ORF">NCTC12410_01549</name>
</gene>
<dbReference type="Proteomes" id="UP000254841">
    <property type="component" value="Unassembled WGS sequence"/>
</dbReference>
<name>A0A377J7C9_9HELI</name>
<dbReference type="GO" id="GO:0003677">
    <property type="term" value="F:DNA binding"/>
    <property type="evidence" value="ECO:0007669"/>
    <property type="project" value="InterPro"/>
</dbReference>
<dbReference type="Pfam" id="PF00271">
    <property type="entry name" value="Helicase_C"/>
    <property type="match status" value="1"/>
</dbReference>
<evidence type="ECO:0000313" key="2">
    <source>
        <dbReference type="EMBL" id="STO97713.1"/>
    </source>
</evidence>
<dbReference type="PANTHER" id="PTHR47396">
    <property type="entry name" value="TYPE I RESTRICTION ENZYME ECOKI R PROTEIN"/>
    <property type="match status" value="1"/>
</dbReference>
<dbReference type="EMBL" id="UGHV01000001">
    <property type="protein sequence ID" value="STO97713.1"/>
    <property type="molecule type" value="Genomic_DNA"/>
</dbReference>